<keyword evidence="7" id="KW-1185">Reference proteome</keyword>
<dbReference type="SUPFAM" id="SSF52540">
    <property type="entry name" value="P-loop containing nucleoside triphosphate hydrolases"/>
    <property type="match status" value="1"/>
</dbReference>
<dbReference type="PANTHER" id="PTHR20953">
    <property type="entry name" value="KINASE-RELATED"/>
    <property type="match status" value="1"/>
</dbReference>
<dbReference type="InterPro" id="IPR027417">
    <property type="entry name" value="P-loop_NTPase"/>
</dbReference>
<dbReference type="Proteomes" id="UP000509623">
    <property type="component" value="Chromosome"/>
</dbReference>
<evidence type="ECO:0000313" key="5">
    <source>
        <dbReference type="EMBL" id="QKO30748.1"/>
    </source>
</evidence>
<evidence type="ECO:0000256" key="2">
    <source>
        <dbReference type="ARBA" id="ARBA00022840"/>
    </source>
</evidence>
<keyword evidence="2" id="KW-0067">ATP-binding</keyword>
<dbReference type="KEGG" id="clf:GJQ69_06615"/>
<dbReference type="PANTHER" id="PTHR20953:SF3">
    <property type="entry name" value="P-LOOP CONTAINING NUCLEOSIDE TRIPHOSPHATE HYDROLASES SUPERFAMILY PROTEIN"/>
    <property type="match status" value="1"/>
</dbReference>
<reference evidence="5" key="2">
    <citation type="journal article" date="2021" name="Appl. Environ. Microbiol.">
        <title>Adaptability of a Caproate-Producing Bacterium Contributes to Its Dominance in an Anaerobic Fermentation System.</title>
        <authorList>
            <person name="Wang H."/>
            <person name="Gu Y."/>
            <person name="Zhou W."/>
            <person name="Zhao D."/>
            <person name="Qiao Z."/>
            <person name="Zheng J."/>
            <person name="Gao J."/>
            <person name="Chen X."/>
            <person name="Ren C."/>
            <person name="Xu Y."/>
        </authorList>
    </citation>
    <scope>NUCLEOTIDE SEQUENCE</scope>
    <source>
        <strain evidence="5">JNU-WLY1368</strain>
    </source>
</reference>
<name>A0A859DV37_9FIRM</name>
<feature type="domain" description="AAA+ ATPase" evidence="3">
    <location>
        <begin position="155"/>
        <end position="301"/>
    </location>
</feature>
<evidence type="ECO:0000256" key="1">
    <source>
        <dbReference type="ARBA" id="ARBA00022741"/>
    </source>
</evidence>
<gene>
    <name evidence="4" type="ORF">GJQ69_06615</name>
    <name evidence="5" type="ORF">GKP14_06910</name>
</gene>
<dbReference type="InterPro" id="IPR003593">
    <property type="entry name" value="AAA+_ATPase"/>
</dbReference>
<dbReference type="SMART" id="SM00382">
    <property type="entry name" value="AAA"/>
    <property type="match status" value="1"/>
</dbReference>
<dbReference type="AlphaFoldDB" id="A0A859DV37"/>
<dbReference type="GO" id="GO:0005524">
    <property type="term" value="F:ATP binding"/>
    <property type="evidence" value="ECO:0007669"/>
    <property type="project" value="UniProtKB-KW"/>
</dbReference>
<dbReference type="Gene3D" id="3.40.50.300">
    <property type="entry name" value="P-loop containing nucleotide triphosphate hydrolases"/>
    <property type="match status" value="1"/>
</dbReference>
<sequence length="337" mass="35204">MAGKLENAQKFNQAAGALCPRLRALLLRLPEEIRSRVSEIRLHVGQPVCLWDGGSTWFLKEGGVTLLPRDGLCASKADLYESFRTLCSFSVYSYQEQIRKGYVTLRGGHRAGLAGTAVMTGGTITGMRDITSINLRVARQVDGCAQALLQRAGNLSGGLLLAGPPACGKTTLLRDIARQLSSGACGRIHKVTVVDERGELCGANRAEYGNNLGPCCDVLDGFPKAEGMLLALRSLSPEYLICDELGSGQEAEALLQSVNAGASVIASIHAGSLEQLAARPQARALLQSGAFAQVALLSGGRPGRVAKLVKAGDVLAQNTGSALPCLRGNGGGLPAIA</sequence>
<evidence type="ECO:0000259" key="3">
    <source>
        <dbReference type="SMART" id="SM00382"/>
    </source>
</evidence>
<organism evidence="4 6">
    <name type="scientific">Caproicibacterium lactatifermentans</name>
    <dbReference type="NCBI Taxonomy" id="2666138"/>
    <lineage>
        <taxon>Bacteria</taxon>
        <taxon>Bacillati</taxon>
        <taxon>Bacillota</taxon>
        <taxon>Clostridia</taxon>
        <taxon>Eubacteriales</taxon>
        <taxon>Oscillospiraceae</taxon>
        <taxon>Caproicibacterium</taxon>
    </lineage>
</organism>
<dbReference type="RefSeq" id="WP_086035489.1">
    <property type="nucleotide sequence ID" value="NZ_CP046051.1"/>
</dbReference>
<evidence type="ECO:0000313" key="6">
    <source>
        <dbReference type="Proteomes" id="UP000501316"/>
    </source>
</evidence>
<proteinExistence type="predicted"/>
<dbReference type="Pfam" id="PF19568">
    <property type="entry name" value="Spore_III_AA"/>
    <property type="match status" value="1"/>
</dbReference>
<reference evidence="6 7" key="1">
    <citation type="submission" date="2019-11" db="EMBL/GenBank/DDBJ databases">
        <authorList>
            <person name="Ren C."/>
            <person name="Wang H."/>
            <person name="Xu Y."/>
        </authorList>
    </citation>
    <scope>NUCLEOTIDE SEQUENCE [LARGE SCALE GENOMIC DNA]</scope>
    <source>
        <strain evidence="7">JNU-WLY1368</strain>
        <strain evidence="4 6">LBM 19010</strain>
    </source>
</reference>
<protein>
    <submittedName>
        <fullName evidence="4">Stage III sporulation protein AA</fullName>
    </submittedName>
</protein>
<dbReference type="EMBL" id="CP046161">
    <property type="protein sequence ID" value="QKO30748.1"/>
    <property type="molecule type" value="Genomic_DNA"/>
</dbReference>
<dbReference type="InterPro" id="IPR045735">
    <property type="entry name" value="Spore_III_AA_AAA+_ATPase"/>
</dbReference>
<evidence type="ECO:0000313" key="4">
    <source>
        <dbReference type="EMBL" id="QKN24183.1"/>
    </source>
</evidence>
<accession>A0A859DV37</accession>
<keyword evidence="1" id="KW-0547">Nucleotide-binding</keyword>
<dbReference type="EMBL" id="CP046051">
    <property type="protein sequence ID" value="QKN24183.1"/>
    <property type="molecule type" value="Genomic_DNA"/>
</dbReference>
<dbReference type="Proteomes" id="UP000501316">
    <property type="component" value="Chromosome"/>
</dbReference>
<evidence type="ECO:0000313" key="7">
    <source>
        <dbReference type="Proteomes" id="UP000509623"/>
    </source>
</evidence>
<reference evidence="5" key="3">
    <citation type="journal article" date="2022" name="Int. J. Syst. Evol. Microbiol.">
        <title>Caproicibacterium lactatifermentans sp. nov., isolated from pit clay used for the production of Chinese strong aroma-type liquor.</title>
        <authorList>
            <person name="Wang H."/>
            <person name="Gu Y."/>
            <person name="Zhao D."/>
            <person name="Qiao Z."/>
            <person name="Zheng J."/>
            <person name="Gao J."/>
            <person name="Ren C."/>
            <person name="Xu Y."/>
        </authorList>
    </citation>
    <scope>NUCLEOTIDE SEQUENCE</scope>
    <source>
        <strain evidence="5">JNU-WLY1368</strain>
    </source>
</reference>